<dbReference type="GO" id="GO:0007165">
    <property type="term" value="P:signal transduction"/>
    <property type="evidence" value="ECO:0007669"/>
    <property type="project" value="UniProtKB-KW"/>
</dbReference>
<evidence type="ECO:0000259" key="8">
    <source>
        <dbReference type="PROSITE" id="PS50113"/>
    </source>
</evidence>
<sequence>MSLSFGSRSVAEQTLKSLERSFAVIEFTPTGKILRANESFCSAVGYDQAEIVGQHHRLFVEAEFTAAPDYEAFWRTLSSGQFVSGEFKRLRKDGSPLWIRASYTPVTDQRGKAVKVVKLALDITAETVRAAENASFIQAIHRSQAVIKFNLDGVIWDANDNFLAAVGYSRDEIIGRHHRLFVKPDYAQSSEYAAFWSRLGRGEFFSDEFERVGKGGRAVWLQAQYNPLFDADGKIVSVIKIATDLTERMRQVRLVGAALESLSHGDLRSEVRETLMPSLDSLRISFNESIQALNAAMSTVAASAASVGENSDEISSHADGLAHRTEQQAASLEETAAALEEITATVARTASGAKHADAVVQRASQDAEASRAVVESAVEAMGGIEKSSSQIGQIVGVIDEIAFQTNLLALNAGVEAARAGEAGRGFAVVAQEVRALAQRSAEAAREIKVLIAASSQHVNKGVALVGDTGEALNSILSQVEEIRTLVGDISHSAQEQAAGLNQVSTAVSQMDRLLQTNAGMVEEATASAHVLKEQANRLQSLIDNFQLARRASVSLAA</sequence>
<dbReference type="AlphaFoldDB" id="A0A258D1V7"/>
<dbReference type="SUPFAM" id="SSF58104">
    <property type="entry name" value="Methyl-accepting chemotaxis protein (MCP) signaling domain"/>
    <property type="match status" value="1"/>
</dbReference>
<name>A0A258D1V7_CAUVI</name>
<dbReference type="GO" id="GO:0006935">
    <property type="term" value="P:chemotaxis"/>
    <property type="evidence" value="ECO:0007669"/>
    <property type="project" value="UniProtKB-KW"/>
</dbReference>
<dbReference type="FunFam" id="1.10.287.950:FF:000001">
    <property type="entry name" value="Methyl-accepting chemotaxis sensory transducer"/>
    <property type="match status" value="1"/>
</dbReference>
<evidence type="ECO:0000259" key="6">
    <source>
        <dbReference type="PROSITE" id="PS50111"/>
    </source>
</evidence>
<dbReference type="PROSITE" id="PS50112">
    <property type="entry name" value="PAS"/>
    <property type="match status" value="1"/>
</dbReference>
<evidence type="ECO:0000313" key="11">
    <source>
        <dbReference type="EMBL" id="OYX01797.1"/>
    </source>
</evidence>
<dbReference type="PROSITE" id="PS50111">
    <property type="entry name" value="CHEMOTAXIS_TRANSDUC_2"/>
    <property type="match status" value="1"/>
</dbReference>
<dbReference type="SMART" id="SM00086">
    <property type="entry name" value="PAC"/>
    <property type="match status" value="2"/>
</dbReference>
<dbReference type="SUPFAM" id="SSF55785">
    <property type="entry name" value="PYP-like sensor domain (PAS domain)"/>
    <property type="match status" value="2"/>
</dbReference>
<dbReference type="InterPro" id="IPR051310">
    <property type="entry name" value="MCP_chemotaxis"/>
</dbReference>
<dbReference type="PANTHER" id="PTHR43531:SF11">
    <property type="entry name" value="METHYL-ACCEPTING CHEMOTAXIS PROTEIN 3"/>
    <property type="match status" value="1"/>
</dbReference>
<dbReference type="Pfam" id="PF08448">
    <property type="entry name" value="PAS_4"/>
    <property type="match status" value="1"/>
</dbReference>
<dbReference type="PANTHER" id="PTHR43531">
    <property type="entry name" value="PROTEIN ICFG"/>
    <property type="match status" value="1"/>
</dbReference>
<evidence type="ECO:0000259" key="7">
    <source>
        <dbReference type="PROSITE" id="PS50112"/>
    </source>
</evidence>
<reference evidence="11 12" key="1">
    <citation type="submission" date="2017-03" db="EMBL/GenBank/DDBJ databases">
        <title>Lifting the veil on microbial sulfur biogeochemistry in mining wastewaters.</title>
        <authorList>
            <person name="Kantor R.S."/>
            <person name="Colenbrander Nelson T."/>
            <person name="Marshall S."/>
            <person name="Bennett D."/>
            <person name="Apte S."/>
            <person name="Camacho D."/>
            <person name="Thomas B.C."/>
            <person name="Warren L.A."/>
            <person name="Banfield J.F."/>
        </authorList>
    </citation>
    <scope>NUCLEOTIDE SEQUENCE [LARGE SCALE GENOMIC DNA]</scope>
    <source>
        <strain evidence="11">32-67-7</strain>
    </source>
</reference>
<dbReference type="InterPro" id="IPR000727">
    <property type="entry name" value="T_SNARE_dom"/>
</dbReference>
<dbReference type="InterPro" id="IPR004090">
    <property type="entry name" value="Chemotax_Me-accpt_rcpt"/>
</dbReference>
<dbReference type="InterPro" id="IPR000700">
    <property type="entry name" value="PAS-assoc_C"/>
</dbReference>
<comment type="similarity">
    <text evidence="3">Belongs to the methyl-accepting chemotaxis (MCP) protein family.</text>
</comment>
<dbReference type="InterPro" id="IPR013655">
    <property type="entry name" value="PAS_fold_3"/>
</dbReference>
<dbReference type="InterPro" id="IPR035965">
    <property type="entry name" value="PAS-like_dom_sf"/>
</dbReference>
<accession>A0A258D1V7</accession>
<dbReference type="InterPro" id="IPR013656">
    <property type="entry name" value="PAS_4"/>
</dbReference>
<dbReference type="SMART" id="SM00283">
    <property type="entry name" value="MA"/>
    <property type="match status" value="1"/>
</dbReference>
<dbReference type="PROSITE" id="PS50885">
    <property type="entry name" value="HAMP"/>
    <property type="match status" value="1"/>
</dbReference>
<dbReference type="PROSITE" id="PS50192">
    <property type="entry name" value="T_SNARE"/>
    <property type="match status" value="1"/>
</dbReference>
<keyword evidence="2" id="KW-0145">Chemotaxis</keyword>
<comment type="subcellular location">
    <subcellularLocation>
        <location evidence="1">Membrane</location>
    </subcellularLocation>
</comment>
<feature type="domain" description="PAC" evidence="8">
    <location>
        <begin position="205"/>
        <end position="257"/>
    </location>
</feature>
<dbReference type="NCBIfam" id="TIGR00229">
    <property type="entry name" value="sensory_box"/>
    <property type="match status" value="2"/>
</dbReference>
<dbReference type="Gene3D" id="1.10.287.950">
    <property type="entry name" value="Methyl-accepting chemotaxis protein"/>
    <property type="match status" value="1"/>
</dbReference>
<organism evidence="11 12">
    <name type="scientific">Caulobacter vibrioides</name>
    <name type="common">Caulobacter crescentus</name>
    <dbReference type="NCBI Taxonomy" id="155892"/>
    <lineage>
        <taxon>Bacteria</taxon>
        <taxon>Pseudomonadati</taxon>
        <taxon>Pseudomonadota</taxon>
        <taxon>Alphaproteobacteria</taxon>
        <taxon>Caulobacterales</taxon>
        <taxon>Caulobacteraceae</taxon>
        <taxon>Caulobacter</taxon>
    </lineage>
</organism>
<evidence type="ECO:0000259" key="10">
    <source>
        <dbReference type="PROSITE" id="PS50885"/>
    </source>
</evidence>
<feature type="domain" description="HAMP" evidence="10">
    <location>
        <begin position="246"/>
        <end position="298"/>
    </location>
</feature>
<proteinExistence type="inferred from homology"/>
<evidence type="ECO:0000256" key="1">
    <source>
        <dbReference type="ARBA" id="ARBA00004370"/>
    </source>
</evidence>
<evidence type="ECO:0000259" key="9">
    <source>
        <dbReference type="PROSITE" id="PS50192"/>
    </source>
</evidence>
<feature type="domain" description="Methyl-accepting transducer" evidence="6">
    <location>
        <begin position="303"/>
        <end position="532"/>
    </location>
</feature>
<dbReference type="PROSITE" id="PS50113">
    <property type="entry name" value="PAC"/>
    <property type="match status" value="2"/>
</dbReference>
<evidence type="ECO:0000313" key="12">
    <source>
        <dbReference type="Proteomes" id="UP000215616"/>
    </source>
</evidence>
<dbReference type="CDD" id="cd11386">
    <property type="entry name" value="MCP_signal"/>
    <property type="match status" value="1"/>
</dbReference>
<dbReference type="Pfam" id="PF08447">
    <property type="entry name" value="PAS_3"/>
    <property type="match status" value="1"/>
</dbReference>
<dbReference type="PRINTS" id="PR00260">
    <property type="entry name" value="CHEMTRNSDUCR"/>
</dbReference>
<feature type="coiled-coil region" evidence="5">
    <location>
        <begin position="521"/>
        <end position="551"/>
    </location>
</feature>
<feature type="domain" description="T-SNARE coiled-coil homology" evidence="9">
    <location>
        <begin position="462"/>
        <end position="524"/>
    </location>
</feature>
<gene>
    <name evidence="11" type="ORF">B7Z12_13365</name>
</gene>
<dbReference type="GO" id="GO:0004888">
    <property type="term" value="F:transmembrane signaling receptor activity"/>
    <property type="evidence" value="ECO:0007669"/>
    <property type="project" value="InterPro"/>
</dbReference>
<dbReference type="InterPro" id="IPR003660">
    <property type="entry name" value="HAMP_dom"/>
</dbReference>
<evidence type="ECO:0000256" key="3">
    <source>
        <dbReference type="ARBA" id="ARBA00029447"/>
    </source>
</evidence>
<feature type="domain" description="PAS" evidence="7">
    <location>
        <begin position="146"/>
        <end position="185"/>
    </location>
</feature>
<dbReference type="InterPro" id="IPR001610">
    <property type="entry name" value="PAC"/>
</dbReference>
<dbReference type="EMBL" id="NCDQ01000222">
    <property type="protein sequence ID" value="OYX01797.1"/>
    <property type="molecule type" value="Genomic_DNA"/>
</dbReference>
<keyword evidence="4" id="KW-0807">Transducer</keyword>
<protein>
    <submittedName>
        <fullName evidence="11">Chemotaxis protein</fullName>
    </submittedName>
</protein>
<feature type="domain" description="PAC" evidence="8">
    <location>
        <begin position="83"/>
        <end position="135"/>
    </location>
</feature>
<dbReference type="Pfam" id="PF00015">
    <property type="entry name" value="MCPsignal"/>
    <property type="match status" value="1"/>
</dbReference>
<comment type="caution">
    <text evidence="11">The sequence shown here is derived from an EMBL/GenBank/DDBJ whole genome shotgun (WGS) entry which is preliminary data.</text>
</comment>
<dbReference type="SMART" id="SM00091">
    <property type="entry name" value="PAS"/>
    <property type="match status" value="2"/>
</dbReference>
<dbReference type="GO" id="GO:0016020">
    <property type="term" value="C:membrane"/>
    <property type="evidence" value="ECO:0007669"/>
    <property type="project" value="UniProtKB-SubCell"/>
</dbReference>
<dbReference type="CDD" id="cd00130">
    <property type="entry name" value="PAS"/>
    <property type="match status" value="2"/>
</dbReference>
<keyword evidence="5" id="KW-0175">Coiled coil</keyword>
<evidence type="ECO:0000256" key="2">
    <source>
        <dbReference type="ARBA" id="ARBA00022500"/>
    </source>
</evidence>
<dbReference type="InterPro" id="IPR000014">
    <property type="entry name" value="PAS"/>
</dbReference>
<dbReference type="Proteomes" id="UP000215616">
    <property type="component" value="Unassembled WGS sequence"/>
</dbReference>
<dbReference type="InterPro" id="IPR004089">
    <property type="entry name" value="MCPsignal_dom"/>
</dbReference>
<evidence type="ECO:0000256" key="5">
    <source>
        <dbReference type="SAM" id="Coils"/>
    </source>
</evidence>
<evidence type="ECO:0000256" key="4">
    <source>
        <dbReference type="PROSITE-ProRule" id="PRU00284"/>
    </source>
</evidence>
<dbReference type="Gene3D" id="3.30.450.20">
    <property type="entry name" value="PAS domain"/>
    <property type="match status" value="2"/>
</dbReference>